<dbReference type="InterPro" id="IPR006094">
    <property type="entry name" value="Oxid_FAD_bind_N"/>
</dbReference>
<evidence type="ECO:0000313" key="4">
    <source>
        <dbReference type="EMBL" id="NNH72759.1"/>
    </source>
</evidence>
<sequence length="474" mass="51580">MATIHNWGPRQPLTRPGTPVLRPGTQDELIAAVRSGDHRRLRVIGSGHSFSDLAAVALGEDAAVVRIDRLHRVVAIVEFEKPSAATGPMPATVGTVTVEAGITLDALLRVLDEHGLTLVTVGAIREQTVAGAISTGTHGASIHVGSLSSLVVSLKLLRADGEVRTLRRDDPEHAELFRCAAVGLGALGIILEAELEVVRAFTVRPVSRMLTVDEFRTEGETIARAHSYARFYYFPYADRVECVTDIPVDDPPPAPNGIDRLQRWARGTVLDRYLVDGLFSAAAGIRPHTSIPHLMRRAAGTRRLGAGSIDRSWRCLSLADLPPRHVEMEWSVPLEHWRDAVAAVHRTIGPAPTAFVAGFVVSLRFVGSDGDIALSNNQGRANLAIDLLQHHALDHRPYFPTTAAVIRSAAQGLARPHWGKIFELTRGEIAALYPDFELFERTRAASDPTGMFTNPWLERVFQLETAAEGLSHGH</sequence>
<dbReference type="PANTHER" id="PTHR43762:SF1">
    <property type="entry name" value="D-ARABINONO-1,4-LACTONE OXIDASE"/>
    <property type="match status" value="1"/>
</dbReference>
<dbReference type="PANTHER" id="PTHR43762">
    <property type="entry name" value="L-GULONOLACTONE OXIDASE"/>
    <property type="match status" value="1"/>
</dbReference>
<keyword evidence="5" id="KW-1185">Reference proteome</keyword>
<dbReference type="InterPro" id="IPR010031">
    <property type="entry name" value="FAD_lactone_oxidase-like"/>
</dbReference>
<evidence type="ECO:0000256" key="1">
    <source>
        <dbReference type="ARBA" id="ARBA00023002"/>
    </source>
</evidence>
<dbReference type="AlphaFoldDB" id="A0A849CCK4"/>
<gene>
    <name evidence="4" type="ORF">HLB23_23325</name>
</gene>
<dbReference type="EMBL" id="JABELX010000008">
    <property type="protein sequence ID" value="NNH72759.1"/>
    <property type="molecule type" value="Genomic_DNA"/>
</dbReference>
<dbReference type="Gene3D" id="3.30.465.10">
    <property type="match status" value="1"/>
</dbReference>
<dbReference type="PROSITE" id="PS51387">
    <property type="entry name" value="FAD_PCMH"/>
    <property type="match status" value="1"/>
</dbReference>
<dbReference type="Pfam" id="PF01565">
    <property type="entry name" value="FAD_binding_4"/>
    <property type="match status" value="1"/>
</dbReference>
<dbReference type="GO" id="GO:0003885">
    <property type="term" value="F:D-arabinono-1,4-lactone oxidase activity"/>
    <property type="evidence" value="ECO:0007669"/>
    <property type="project" value="InterPro"/>
</dbReference>
<name>A0A849CCK4_9NOCA</name>
<evidence type="ECO:0000256" key="2">
    <source>
        <dbReference type="SAM" id="MobiDB-lite"/>
    </source>
</evidence>
<dbReference type="PIRSF" id="PIRSF000136">
    <property type="entry name" value="LGO_GLO"/>
    <property type="match status" value="1"/>
</dbReference>
<dbReference type="Pfam" id="PF04030">
    <property type="entry name" value="ALO"/>
    <property type="match status" value="1"/>
</dbReference>
<accession>A0A849CCK4</accession>
<dbReference type="Proteomes" id="UP000586827">
    <property type="component" value="Unassembled WGS sequence"/>
</dbReference>
<evidence type="ECO:0000313" key="5">
    <source>
        <dbReference type="Proteomes" id="UP000586827"/>
    </source>
</evidence>
<dbReference type="InterPro" id="IPR007173">
    <property type="entry name" value="ALO_C"/>
</dbReference>
<dbReference type="GO" id="GO:0016020">
    <property type="term" value="C:membrane"/>
    <property type="evidence" value="ECO:0007669"/>
    <property type="project" value="InterPro"/>
</dbReference>
<feature type="domain" description="FAD-binding PCMH-type" evidence="3">
    <location>
        <begin position="13"/>
        <end position="200"/>
    </location>
</feature>
<dbReference type="SUPFAM" id="SSF56176">
    <property type="entry name" value="FAD-binding/transporter-associated domain-like"/>
    <property type="match status" value="1"/>
</dbReference>
<dbReference type="Gene3D" id="3.30.70.2520">
    <property type="match status" value="1"/>
</dbReference>
<feature type="region of interest" description="Disordered" evidence="2">
    <location>
        <begin position="1"/>
        <end position="21"/>
    </location>
</feature>
<keyword evidence="1" id="KW-0560">Oxidoreductase</keyword>
<proteinExistence type="predicted"/>
<dbReference type="InterPro" id="IPR016169">
    <property type="entry name" value="FAD-bd_PCMH_sub2"/>
</dbReference>
<protein>
    <submittedName>
        <fullName evidence="4">FAD-binding protein</fullName>
    </submittedName>
</protein>
<evidence type="ECO:0000259" key="3">
    <source>
        <dbReference type="PROSITE" id="PS51387"/>
    </source>
</evidence>
<comment type="caution">
    <text evidence="4">The sequence shown here is derived from an EMBL/GenBank/DDBJ whole genome shotgun (WGS) entry which is preliminary data.</text>
</comment>
<dbReference type="RefSeq" id="WP_067524092.1">
    <property type="nucleotide sequence ID" value="NZ_JABELX010000008.1"/>
</dbReference>
<dbReference type="InterPro" id="IPR036318">
    <property type="entry name" value="FAD-bd_PCMH-like_sf"/>
</dbReference>
<dbReference type="InterPro" id="IPR016166">
    <property type="entry name" value="FAD-bd_PCMH"/>
</dbReference>
<dbReference type="InterPro" id="IPR016167">
    <property type="entry name" value="FAD-bd_PCMH_sub1"/>
</dbReference>
<dbReference type="Gene3D" id="1.10.45.10">
    <property type="entry name" value="Vanillyl-alcohol Oxidase, Chain A, domain 4"/>
    <property type="match status" value="1"/>
</dbReference>
<reference evidence="4 5" key="1">
    <citation type="submission" date="2020-05" db="EMBL/GenBank/DDBJ databases">
        <title>MicrobeNet Type strains.</title>
        <authorList>
            <person name="Nicholson A.C."/>
        </authorList>
    </citation>
    <scope>NUCLEOTIDE SEQUENCE [LARGE SCALE GENOMIC DNA]</scope>
    <source>
        <strain evidence="4 5">JCM 3224</strain>
    </source>
</reference>
<dbReference type="GO" id="GO:0071949">
    <property type="term" value="F:FAD binding"/>
    <property type="evidence" value="ECO:0007669"/>
    <property type="project" value="InterPro"/>
</dbReference>
<dbReference type="InterPro" id="IPR016171">
    <property type="entry name" value="Vanillyl_alc_oxidase_C-sub2"/>
</dbReference>
<organism evidence="4 5">
    <name type="scientific">Nocardia uniformis</name>
    <dbReference type="NCBI Taxonomy" id="53432"/>
    <lineage>
        <taxon>Bacteria</taxon>
        <taxon>Bacillati</taxon>
        <taxon>Actinomycetota</taxon>
        <taxon>Actinomycetes</taxon>
        <taxon>Mycobacteriales</taxon>
        <taxon>Nocardiaceae</taxon>
        <taxon>Nocardia</taxon>
    </lineage>
</organism>
<dbReference type="Gene3D" id="3.30.43.10">
    <property type="entry name" value="Uridine Diphospho-n-acetylenolpyruvylglucosamine Reductase, domain 2"/>
    <property type="match status" value="1"/>
</dbReference>